<accession>A0A8U0A6S3</accession>
<protein>
    <submittedName>
        <fullName evidence="2">VOC family protein</fullName>
    </submittedName>
</protein>
<reference evidence="2" key="1">
    <citation type="submission" date="2022-04" db="EMBL/GenBank/DDBJ databases">
        <title>Halocatena sp. nov., isolated from a salt lake.</title>
        <authorList>
            <person name="Cui H.-L."/>
        </authorList>
    </citation>
    <scope>NUCLEOTIDE SEQUENCE</scope>
    <source>
        <strain evidence="2">AD-1</strain>
    </source>
</reference>
<dbReference type="AlphaFoldDB" id="A0A8U0A6S3"/>
<dbReference type="Pfam" id="PF00903">
    <property type="entry name" value="Glyoxalase"/>
    <property type="match status" value="2"/>
</dbReference>
<sequence>MSNQAMLSGSTHIGRVFLRVGDLDRTVEYYETTIGLTIHRHDADRAVLGTETESLLVVNATPSVPPRERTETGLFHVAFRVPSRTALAATLGRIRDHERWQLDGASDHLVSEALYATDPEGNGVEVYCDRPRDAWPTPADGSVGMETRPLDIESLPEHSREPTVPTDTTVGHVHLESSSLAAARAFYVDDLGFRVRDQFDESALFVAAGDYHHHVGLNTWNERTEPHTGRGLDRFELVVPDRHTLDTVQSRLDASGRHFTTTEGSIEVSDPDGIDLRVITE</sequence>
<dbReference type="PANTHER" id="PTHR43279">
    <property type="entry name" value="CATECHOL-2,3-DIOXYGENASE"/>
    <property type="match status" value="1"/>
</dbReference>
<dbReference type="RefSeq" id="WP_247994290.1">
    <property type="nucleotide sequence ID" value="NZ_CP096019.1"/>
</dbReference>
<evidence type="ECO:0000259" key="1">
    <source>
        <dbReference type="PROSITE" id="PS51819"/>
    </source>
</evidence>
<dbReference type="PANTHER" id="PTHR43279:SF1">
    <property type="entry name" value="CATECHOL-2,3-DIOXYGENASE"/>
    <property type="match status" value="1"/>
</dbReference>
<dbReference type="EMBL" id="CP096019">
    <property type="protein sequence ID" value="UPM43627.1"/>
    <property type="molecule type" value="Genomic_DNA"/>
</dbReference>
<name>A0A8U0A6S3_9EURY</name>
<dbReference type="SUPFAM" id="SSF54593">
    <property type="entry name" value="Glyoxalase/Bleomycin resistance protein/Dihydroxybiphenyl dioxygenase"/>
    <property type="match status" value="2"/>
</dbReference>
<evidence type="ECO:0000313" key="2">
    <source>
        <dbReference type="EMBL" id="UPM43627.1"/>
    </source>
</evidence>
<proteinExistence type="predicted"/>
<keyword evidence="3" id="KW-1185">Reference proteome</keyword>
<dbReference type="GeneID" id="71927192"/>
<dbReference type="InterPro" id="IPR037523">
    <property type="entry name" value="VOC_core"/>
</dbReference>
<feature type="domain" description="VOC" evidence="1">
    <location>
        <begin position="169"/>
        <end position="281"/>
    </location>
</feature>
<dbReference type="InterPro" id="IPR004360">
    <property type="entry name" value="Glyas_Fos-R_dOase_dom"/>
</dbReference>
<dbReference type="PROSITE" id="PS51819">
    <property type="entry name" value="VOC"/>
    <property type="match status" value="2"/>
</dbReference>
<feature type="domain" description="VOC" evidence="1">
    <location>
        <begin position="12"/>
        <end position="129"/>
    </location>
</feature>
<dbReference type="KEGG" id="haad:MW046_04055"/>
<evidence type="ECO:0000313" key="3">
    <source>
        <dbReference type="Proteomes" id="UP000831768"/>
    </source>
</evidence>
<gene>
    <name evidence="2" type="ORF">MW046_04055</name>
</gene>
<dbReference type="InterPro" id="IPR029068">
    <property type="entry name" value="Glyas_Bleomycin-R_OHBP_Dase"/>
</dbReference>
<dbReference type="Proteomes" id="UP000831768">
    <property type="component" value="Chromosome"/>
</dbReference>
<dbReference type="Gene3D" id="3.10.180.10">
    <property type="entry name" value="2,3-Dihydroxybiphenyl 1,2-Dioxygenase, domain 1"/>
    <property type="match status" value="2"/>
</dbReference>
<organism evidence="2 3">
    <name type="scientific">Halocatena salina</name>
    <dbReference type="NCBI Taxonomy" id="2934340"/>
    <lineage>
        <taxon>Archaea</taxon>
        <taxon>Methanobacteriati</taxon>
        <taxon>Methanobacteriota</taxon>
        <taxon>Stenosarchaea group</taxon>
        <taxon>Halobacteria</taxon>
        <taxon>Halobacteriales</taxon>
        <taxon>Natronomonadaceae</taxon>
        <taxon>Halocatena</taxon>
    </lineage>
</organism>